<dbReference type="InterPro" id="IPR050472">
    <property type="entry name" value="Anth_synth/Amidotransfase"/>
</dbReference>
<proteinExistence type="predicted"/>
<dbReference type="GO" id="GO:0000162">
    <property type="term" value="P:L-tryptophan biosynthetic process"/>
    <property type="evidence" value="ECO:0007669"/>
    <property type="project" value="UniProtKB-KW"/>
</dbReference>
<dbReference type="PANTHER" id="PTHR43418">
    <property type="entry name" value="MULTIFUNCTIONAL TRYPTOPHAN BIOSYNTHESIS PROTEIN-RELATED"/>
    <property type="match status" value="1"/>
</dbReference>
<protein>
    <recommendedName>
        <fullName evidence="4">Anthranilate synthase component 2</fullName>
        <ecNumber evidence="3">4.1.3.27</ecNumber>
    </recommendedName>
    <alternativeName>
        <fullName evidence="7">Anthranilate synthase, glutamine amidotransferase component</fullName>
    </alternativeName>
</protein>
<dbReference type="SUPFAM" id="SSF52317">
    <property type="entry name" value="Class I glutamine amidotransferase-like"/>
    <property type="match status" value="1"/>
</dbReference>
<dbReference type="PRINTS" id="PR00096">
    <property type="entry name" value="GATASE"/>
</dbReference>
<comment type="pathway">
    <text evidence="1">Amino-acid biosynthesis; L-tryptophan biosynthesis; L-tryptophan from chorismate: step 1/5.</text>
</comment>
<dbReference type="FunFam" id="3.40.50.880:FF:000003">
    <property type="entry name" value="Anthranilate synthase component II"/>
    <property type="match status" value="1"/>
</dbReference>
<comment type="subunit">
    <text evidence="2">Tetramer of two components I and two components II.</text>
</comment>
<geneLocation type="plastid" evidence="9"/>
<evidence type="ECO:0000256" key="1">
    <source>
        <dbReference type="ARBA" id="ARBA00004873"/>
    </source>
</evidence>
<gene>
    <name evidence="9" type="primary">trpG</name>
</gene>
<dbReference type="InterPro" id="IPR029062">
    <property type="entry name" value="Class_I_gatase-like"/>
</dbReference>
<keyword evidence="9" id="KW-0934">Plastid</keyword>
<dbReference type="PANTHER" id="PTHR43418:SF4">
    <property type="entry name" value="MULTIFUNCTIONAL TRYPTOPHAN BIOSYNTHESIS PROTEIN"/>
    <property type="match status" value="1"/>
</dbReference>
<dbReference type="AlphaFoldDB" id="A0A126G1T1"/>
<keyword evidence="6" id="KW-0315">Glutamine amidotransferase</keyword>
<dbReference type="InterPro" id="IPR006221">
    <property type="entry name" value="TrpG/PapA_dom"/>
</dbReference>
<dbReference type="PRINTS" id="PR00099">
    <property type="entry name" value="CPSGATASE"/>
</dbReference>
<dbReference type="Gene3D" id="3.40.50.880">
    <property type="match status" value="1"/>
</dbReference>
<keyword evidence="5" id="KW-0822">Tryptophan biosynthesis</keyword>
<name>A0A126G1T1_WILSC</name>
<evidence type="ECO:0000256" key="7">
    <source>
        <dbReference type="ARBA" id="ARBA00082672"/>
    </source>
</evidence>
<keyword evidence="5" id="KW-0057">Aromatic amino acid biosynthesis</keyword>
<dbReference type="GO" id="GO:0005829">
    <property type="term" value="C:cytosol"/>
    <property type="evidence" value="ECO:0007669"/>
    <property type="project" value="TreeGrafter"/>
</dbReference>
<evidence type="ECO:0000256" key="4">
    <source>
        <dbReference type="ARBA" id="ARBA00020654"/>
    </source>
</evidence>
<dbReference type="EC" id="4.1.3.27" evidence="3"/>
<evidence type="ECO:0000259" key="8">
    <source>
        <dbReference type="Pfam" id="PF00117"/>
    </source>
</evidence>
<accession>A0A126G1T1</accession>
<keyword evidence="5" id="KW-0028">Amino-acid biosynthesis</keyword>
<dbReference type="NCBIfam" id="TIGR00566">
    <property type="entry name" value="trpG_papA"/>
    <property type="match status" value="1"/>
</dbReference>
<dbReference type="EMBL" id="KR020505">
    <property type="protein sequence ID" value="AKS28507.1"/>
    <property type="molecule type" value="Genomic_DNA"/>
</dbReference>
<evidence type="ECO:0000256" key="6">
    <source>
        <dbReference type="ARBA" id="ARBA00022962"/>
    </source>
</evidence>
<dbReference type="InterPro" id="IPR017926">
    <property type="entry name" value="GATASE"/>
</dbReference>
<dbReference type="PRINTS" id="PR00097">
    <property type="entry name" value="ANTSNTHASEII"/>
</dbReference>
<evidence type="ECO:0000256" key="3">
    <source>
        <dbReference type="ARBA" id="ARBA00012266"/>
    </source>
</evidence>
<evidence type="ECO:0000313" key="9">
    <source>
        <dbReference type="EMBL" id="AKS28507.1"/>
    </source>
</evidence>
<organism evidence="9">
    <name type="scientific">Wildemania schizophylla</name>
    <name type="common">Red alga</name>
    <name type="synonym">Porphyra schizophylla</name>
    <dbReference type="NCBI Taxonomy" id="1134705"/>
    <lineage>
        <taxon>Eukaryota</taxon>
        <taxon>Rhodophyta</taxon>
        <taxon>Bangiophyceae</taxon>
        <taxon>Bangiales</taxon>
        <taxon>Bangiaceae</taxon>
        <taxon>Wildemania</taxon>
    </lineage>
</organism>
<dbReference type="Pfam" id="PF00117">
    <property type="entry name" value="GATase"/>
    <property type="match status" value="1"/>
</dbReference>
<dbReference type="PROSITE" id="PS51273">
    <property type="entry name" value="GATASE_TYPE_1"/>
    <property type="match status" value="1"/>
</dbReference>
<dbReference type="RefSeq" id="YP_009237460.1">
    <property type="nucleotide sequence ID" value="NC_029576.1"/>
</dbReference>
<feature type="domain" description="Glutamine amidotransferase" evidence="8">
    <location>
        <begin position="3"/>
        <end position="186"/>
    </location>
</feature>
<sequence>MILIIDNYDSFTYNLAQCVGELGYQVLVCRNDEIDIATIKQLHPQKIIISPGPGRPIDSGISLDIIAVFSKSVPILGVCLGHQSIGYLYGGNIIKVSEIMHGKTSPIYHNNEDLFKNLPNPFIATRYHSLIIDSKTLPTNLDMTAWTKNNTVMGCRDKNNEMLRGIQFHPESLWTSCGKQLLKNFLDLY</sequence>
<evidence type="ECO:0000256" key="2">
    <source>
        <dbReference type="ARBA" id="ARBA00011743"/>
    </source>
</evidence>
<dbReference type="GO" id="GO:0004049">
    <property type="term" value="F:anthranilate synthase activity"/>
    <property type="evidence" value="ECO:0007669"/>
    <property type="project" value="UniProtKB-EC"/>
</dbReference>
<dbReference type="CDD" id="cd01743">
    <property type="entry name" value="GATase1_Anthranilate_Synthase"/>
    <property type="match status" value="1"/>
</dbReference>
<evidence type="ECO:0000256" key="5">
    <source>
        <dbReference type="ARBA" id="ARBA00022822"/>
    </source>
</evidence>
<dbReference type="GeneID" id="26939274"/>
<reference evidence="9" key="1">
    <citation type="submission" date="2015-03" db="EMBL/GenBank/DDBJ databases">
        <title>Plastid genome analysis of the type material of Wildemania schizophylla (Bangiales, Rhodophyta).</title>
        <authorList>
            <person name="Hughey J.R."/>
        </authorList>
    </citation>
    <scope>NUCLEOTIDE SEQUENCE</scope>
</reference>